<keyword evidence="1 3" id="KW-0378">Hydrolase</keyword>
<feature type="domain" description="AB hydrolase-1" evidence="2">
    <location>
        <begin position="42"/>
        <end position="368"/>
    </location>
</feature>
<evidence type="ECO:0000313" key="4">
    <source>
        <dbReference type="Proteomes" id="UP000255207"/>
    </source>
</evidence>
<dbReference type="PRINTS" id="PR00412">
    <property type="entry name" value="EPOXHYDRLASE"/>
</dbReference>
<evidence type="ECO:0000256" key="1">
    <source>
        <dbReference type="ARBA" id="ARBA00022801"/>
    </source>
</evidence>
<dbReference type="SUPFAM" id="SSF53474">
    <property type="entry name" value="alpha/beta-Hydrolases"/>
    <property type="match status" value="1"/>
</dbReference>
<accession>A0A370L089</accession>
<dbReference type="InterPro" id="IPR000073">
    <property type="entry name" value="AB_hydrolase_1"/>
</dbReference>
<sequence length="384" mass="43134">MSHPGPFASDILPAGVRSRLIPDINGMVMHILEAGYETPNRPCVLLVHGFPELAYSWRKVLGPLAEAGYHVIAPDLRGYGRTSGTNPGFDDDLMPWRIVNQVRDLMGLLWALGYRSTEAIVGHDFGAIISAWCAAIRPDVFRRMALMCGPFAGPPDIPFDTDRNPKPQRPDPIHAELAALERPRKHYQRYYTTRPANTDMTQCEQGVHDFLRAYFHHKSGDWKQNKPFRLSGWTASELAKLPTYYVMDIAETMATTAAKEMPSAAEIAACTWLTEDELRVFSGEYERNGFQGGLQNYRVRTENAGQTDLQVFAGRKVEQPSLFVSGDADWAVLQMPGNLERMRDTVCTNFVGCHLLEGAGHWVQQERPEEVTQILRDFLKVPAS</sequence>
<organism evidence="3 4">
    <name type="scientific">Bosea caraganae</name>
    <dbReference type="NCBI Taxonomy" id="2763117"/>
    <lineage>
        <taxon>Bacteria</taxon>
        <taxon>Pseudomonadati</taxon>
        <taxon>Pseudomonadota</taxon>
        <taxon>Alphaproteobacteria</taxon>
        <taxon>Hyphomicrobiales</taxon>
        <taxon>Boseaceae</taxon>
        <taxon>Bosea</taxon>
    </lineage>
</organism>
<dbReference type="PANTHER" id="PTHR43329">
    <property type="entry name" value="EPOXIDE HYDROLASE"/>
    <property type="match status" value="1"/>
</dbReference>
<protein>
    <submittedName>
        <fullName evidence="3">Alpha/beta fold hydrolase</fullName>
    </submittedName>
</protein>
<evidence type="ECO:0000313" key="3">
    <source>
        <dbReference type="EMBL" id="RDJ20645.1"/>
    </source>
</evidence>
<dbReference type="Pfam" id="PF00561">
    <property type="entry name" value="Abhydrolase_1"/>
    <property type="match status" value="1"/>
</dbReference>
<keyword evidence="4" id="KW-1185">Reference proteome</keyword>
<dbReference type="InterPro" id="IPR029058">
    <property type="entry name" value="AB_hydrolase_fold"/>
</dbReference>
<dbReference type="Proteomes" id="UP000255207">
    <property type="component" value="Unassembled WGS sequence"/>
</dbReference>
<dbReference type="Gene3D" id="3.40.50.1820">
    <property type="entry name" value="alpha/beta hydrolase"/>
    <property type="match status" value="1"/>
</dbReference>
<gene>
    <name evidence="3" type="ORF">DWE98_23155</name>
</gene>
<dbReference type="InterPro" id="IPR000639">
    <property type="entry name" value="Epox_hydrolase-like"/>
</dbReference>
<name>A0A370L089_9HYPH</name>
<dbReference type="GO" id="GO:0016787">
    <property type="term" value="F:hydrolase activity"/>
    <property type="evidence" value="ECO:0007669"/>
    <property type="project" value="UniProtKB-KW"/>
</dbReference>
<comment type="caution">
    <text evidence="3">The sequence shown here is derived from an EMBL/GenBank/DDBJ whole genome shotgun (WGS) entry which is preliminary data.</text>
</comment>
<dbReference type="RefSeq" id="WP_114831683.1">
    <property type="nucleotide sequence ID" value="NZ_QQTO01000011.1"/>
</dbReference>
<proteinExistence type="predicted"/>
<evidence type="ECO:0000259" key="2">
    <source>
        <dbReference type="Pfam" id="PF00561"/>
    </source>
</evidence>
<dbReference type="PRINTS" id="PR00111">
    <property type="entry name" value="ABHYDROLASE"/>
</dbReference>
<dbReference type="AlphaFoldDB" id="A0A370L089"/>
<reference evidence="4" key="1">
    <citation type="submission" date="2018-07" db="EMBL/GenBank/DDBJ databases">
        <authorList>
            <person name="Safronova V.I."/>
            <person name="Chirak E.R."/>
            <person name="Sazanova A.L."/>
        </authorList>
    </citation>
    <scope>NUCLEOTIDE SEQUENCE [LARGE SCALE GENOMIC DNA]</scope>
    <source>
        <strain evidence="4">RCAM04685</strain>
    </source>
</reference>
<dbReference type="OrthoDB" id="9812774at2"/>
<dbReference type="EMBL" id="QQTP01000016">
    <property type="protein sequence ID" value="RDJ20645.1"/>
    <property type="molecule type" value="Genomic_DNA"/>
</dbReference>